<dbReference type="Proteomes" id="UP000191112">
    <property type="component" value="Unassembled WGS sequence"/>
</dbReference>
<evidence type="ECO:0000313" key="3">
    <source>
        <dbReference type="EMBL" id="SKB59850.1"/>
    </source>
</evidence>
<feature type="transmembrane region" description="Helical" evidence="1">
    <location>
        <begin position="201"/>
        <end position="221"/>
    </location>
</feature>
<dbReference type="PROSITE" id="PS50076">
    <property type="entry name" value="DNAJ_2"/>
    <property type="match status" value="1"/>
</dbReference>
<dbReference type="PRINTS" id="PR00625">
    <property type="entry name" value="JDOMAIN"/>
</dbReference>
<organism evidence="3 4">
    <name type="scientific">Soonwooa buanensis</name>
    <dbReference type="NCBI Taxonomy" id="619805"/>
    <lineage>
        <taxon>Bacteria</taxon>
        <taxon>Pseudomonadati</taxon>
        <taxon>Bacteroidota</taxon>
        <taxon>Flavobacteriia</taxon>
        <taxon>Flavobacteriales</taxon>
        <taxon>Weeksellaceae</taxon>
        <taxon>Chryseobacterium group</taxon>
        <taxon>Soonwooa</taxon>
    </lineage>
</organism>
<dbReference type="GO" id="GO:0051087">
    <property type="term" value="F:protein-folding chaperone binding"/>
    <property type="evidence" value="ECO:0007669"/>
    <property type="project" value="TreeGrafter"/>
</dbReference>
<dbReference type="EMBL" id="FUYZ01000001">
    <property type="protein sequence ID" value="SKB59850.1"/>
    <property type="molecule type" value="Genomic_DNA"/>
</dbReference>
<dbReference type="GO" id="GO:0051082">
    <property type="term" value="F:unfolded protein binding"/>
    <property type="evidence" value="ECO:0007669"/>
    <property type="project" value="TreeGrafter"/>
</dbReference>
<dbReference type="RefSeq" id="WP_079665454.1">
    <property type="nucleotide sequence ID" value="NZ_FUYZ01000001.1"/>
</dbReference>
<sequence>MKNYYYFLGVSEDASAEDIKKAYRKLSMKYHPDKNDNDEFFELRFREVQEAYEVLIDVDRRKSYDNQFNSVQRNIKSTLPPKIQKFHSDKIRARVGDEIRLYWQTYDADLVKIIPFGLEKVNGERRFKITQFDSQGKFQLLLHATNTAIHKTVVQAITITQLEVGELDEEPQVKERLNNRREEHHPRPTSSPLFRRDKRFLAYRIKVVTIVLLIAFILLVLKKVFALF</sequence>
<name>A0A1T5CL22_9FLAO</name>
<dbReference type="STRING" id="619805.SAMN05660477_00125"/>
<reference evidence="3 4" key="1">
    <citation type="submission" date="2017-02" db="EMBL/GenBank/DDBJ databases">
        <authorList>
            <person name="Peterson S.W."/>
        </authorList>
    </citation>
    <scope>NUCLEOTIDE SEQUENCE [LARGE SCALE GENOMIC DNA]</scope>
    <source>
        <strain evidence="3 4">DSM 22323</strain>
    </source>
</reference>
<dbReference type="AlphaFoldDB" id="A0A1T5CL22"/>
<dbReference type="PROSITE" id="PS00636">
    <property type="entry name" value="DNAJ_1"/>
    <property type="match status" value="1"/>
</dbReference>
<protein>
    <submittedName>
        <fullName evidence="3">DnaJ domain-containing protein</fullName>
    </submittedName>
</protein>
<dbReference type="InterPro" id="IPR036869">
    <property type="entry name" value="J_dom_sf"/>
</dbReference>
<keyword evidence="1" id="KW-0472">Membrane</keyword>
<dbReference type="SMART" id="SM00271">
    <property type="entry name" value="DnaJ"/>
    <property type="match status" value="1"/>
</dbReference>
<gene>
    <name evidence="3" type="ORF">SAMN05660477_00125</name>
</gene>
<dbReference type="GO" id="GO:0005737">
    <property type="term" value="C:cytoplasm"/>
    <property type="evidence" value="ECO:0007669"/>
    <property type="project" value="TreeGrafter"/>
</dbReference>
<keyword evidence="1" id="KW-0812">Transmembrane</keyword>
<proteinExistence type="predicted"/>
<evidence type="ECO:0000256" key="1">
    <source>
        <dbReference type="SAM" id="Phobius"/>
    </source>
</evidence>
<dbReference type="InterPro" id="IPR018253">
    <property type="entry name" value="DnaJ_domain_CS"/>
</dbReference>
<dbReference type="SUPFAM" id="SSF46565">
    <property type="entry name" value="Chaperone J-domain"/>
    <property type="match status" value="1"/>
</dbReference>
<dbReference type="InterPro" id="IPR001623">
    <property type="entry name" value="DnaJ_domain"/>
</dbReference>
<dbReference type="PANTHER" id="PTHR43948">
    <property type="entry name" value="DNAJ HOMOLOG SUBFAMILY B"/>
    <property type="match status" value="1"/>
</dbReference>
<keyword evidence="1" id="KW-1133">Transmembrane helix</keyword>
<dbReference type="CDD" id="cd06257">
    <property type="entry name" value="DnaJ"/>
    <property type="match status" value="1"/>
</dbReference>
<dbReference type="GO" id="GO:0044183">
    <property type="term" value="F:protein folding chaperone"/>
    <property type="evidence" value="ECO:0007669"/>
    <property type="project" value="TreeGrafter"/>
</dbReference>
<keyword evidence="4" id="KW-1185">Reference proteome</keyword>
<accession>A0A1T5CL22</accession>
<dbReference type="OrthoDB" id="9779622at2"/>
<dbReference type="PANTHER" id="PTHR43948:SF10">
    <property type="entry name" value="MRJ, ISOFORM E"/>
    <property type="match status" value="1"/>
</dbReference>
<feature type="domain" description="J" evidence="2">
    <location>
        <begin position="3"/>
        <end position="68"/>
    </location>
</feature>
<evidence type="ECO:0000259" key="2">
    <source>
        <dbReference type="PROSITE" id="PS50076"/>
    </source>
</evidence>
<dbReference type="Gene3D" id="1.10.287.110">
    <property type="entry name" value="DnaJ domain"/>
    <property type="match status" value="1"/>
</dbReference>
<evidence type="ECO:0000313" key="4">
    <source>
        <dbReference type="Proteomes" id="UP000191112"/>
    </source>
</evidence>
<dbReference type="Pfam" id="PF00226">
    <property type="entry name" value="DnaJ"/>
    <property type="match status" value="1"/>
</dbReference>